<dbReference type="Proteomes" id="UP000830375">
    <property type="component" value="Unassembled WGS sequence"/>
</dbReference>
<name>A0ABQ8LAP9_LABRO</name>
<comment type="caution">
    <text evidence="3">Lacks conserved residue(s) required for the propagation of feature annotation.</text>
</comment>
<evidence type="ECO:0000256" key="1">
    <source>
        <dbReference type="ARBA" id="ARBA00022679"/>
    </source>
</evidence>
<accession>A0ABQ8LAP9</accession>
<evidence type="ECO:0000256" key="3">
    <source>
        <dbReference type="PROSITE-ProRule" id="PRU00104"/>
    </source>
</evidence>
<evidence type="ECO:0000256" key="4">
    <source>
        <dbReference type="SAM" id="MobiDB-lite"/>
    </source>
</evidence>
<reference evidence="6 7" key="1">
    <citation type="submission" date="2022-01" db="EMBL/GenBank/DDBJ databases">
        <title>A high-quality chromosome-level genome assembly of rohu carp, Labeo rohita.</title>
        <authorList>
            <person name="Arick M.A. II"/>
            <person name="Hsu C.-Y."/>
            <person name="Magbanua Z."/>
            <person name="Pechanova O."/>
            <person name="Grover C."/>
            <person name="Miller E."/>
            <person name="Thrash A."/>
            <person name="Ezzel L."/>
            <person name="Alam S."/>
            <person name="Benzie J."/>
            <person name="Hamilton M."/>
            <person name="Karsi A."/>
            <person name="Lawrence M.L."/>
            <person name="Peterson D.G."/>
        </authorList>
    </citation>
    <scope>NUCLEOTIDE SEQUENCE [LARGE SCALE GENOMIC DNA]</scope>
    <source>
        <strain evidence="7">BAU-BD-2019</strain>
        <tissue evidence="6">Blood</tissue>
    </source>
</reference>
<proteinExistence type="predicted"/>
<feature type="region of interest" description="Disordered" evidence="4">
    <location>
        <begin position="117"/>
        <end position="144"/>
    </location>
</feature>
<dbReference type="SUPFAM" id="SSF56204">
    <property type="entry name" value="Hect, E3 ligase catalytic domain"/>
    <property type="match status" value="1"/>
</dbReference>
<keyword evidence="7" id="KW-1185">Reference proteome</keyword>
<dbReference type="EMBL" id="JACTAM010000147">
    <property type="protein sequence ID" value="KAI2647765.1"/>
    <property type="molecule type" value="Genomic_DNA"/>
</dbReference>
<gene>
    <name evidence="6" type="ORF">H4Q32_024079</name>
</gene>
<dbReference type="InterPro" id="IPR000569">
    <property type="entry name" value="HECT_dom"/>
</dbReference>
<feature type="compositionally biased region" description="Polar residues" evidence="4">
    <location>
        <begin position="133"/>
        <end position="144"/>
    </location>
</feature>
<keyword evidence="2 3" id="KW-0833">Ubl conjugation pathway</keyword>
<comment type="caution">
    <text evidence="6">The sequence shown here is derived from an EMBL/GenBank/DDBJ whole genome shotgun (WGS) entry which is preliminary data.</text>
</comment>
<dbReference type="InterPro" id="IPR035983">
    <property type="entry name" value="Hect_E3_ubiquitin_ligase"/>
</dbReference>
<sequence length="572" mass="65100">MKYRELKETERKTFSKSKKKSNKPVKISLIFVEISVGIMNKTKNGLNPMRGKNLPLHVDPQWSSEQLLAAALKKQKDFTQDMEDREYGSQIKNIPATDTPFTMGEYKEAIGKAYHTLWSSPESSTPERRHRSATTSVPSASQSSNGQCIYPYLCPITIDSSSSDLEEVEKLPEKDSDGHDLTLTERIGFRRSSFNPTCSMMVKFTDDAGLTEEALDSGGPTREFLTLLMDSIKTRIVFESKDNAKYLSFDSKEDNEYFHIGRMIAVSIVHGGPGPCCLSPNFFLYLIGKVKTLEAPIEDIPDDEAKRGLLENPPIKNATSLSKLQELREKYSSMLQTAGCYRFMKTLEDKKKVVDDYIQWYFIYQNHVSIQRFKEGLATLDFVNALEQHPSLFSFMYYTETKLTADAVENIFHVQFSQPGSTNRQEEARVLSYWRDYLLYLEEKEASPSLEDVLMFGTGLKEVPPAAIQPQPQLVFRRVHAFPWQIMTRRLMNRSDGVVIPKFSVLIKVFLQDAQEDITQKALMLVAAVEKVPLSQVTEQINPELSPNDGMAQEDVVPCFEKIKDYVIRVAL</sequence>
<evidence type="ECO:0000256" key="2">
    <source>
        <dbReference type="ARBA" id="ARBA00022786"/>
    </source>
</evidence>
<evidence type="ECO:0000313" key="6">
    <source>
        <dbReference type="EMBL" id="KAI2647765.1"/>
    </source>
</evidence>
<evidence type="ECO:0000259" key="5">
    <source>
        <dbReference type="PROSITE" id="PS50237"/>
    </source>
</evidence>
<feature type="domain" description="HECT" evidence="5">
    <location>
        <begin position="190"/>
        <end position="232"/>
    </location>
</feature>
<organism evidence="6 7">
    <name type="scientific">Labeo rohita</name>
    <name type="common">Indian major carp</name>
    <name type="synonym">Cyprinus rohita</name>
    <dbReference type="NCBI Taxonomy" id="84645"/>
    <lineage>
        <taxon>Eukaryota</taxon>
        <taxon>Metazoa</taxon>
        <taxon>Chordata</taxon>
        <taxon>Craniata</taxon>
        <taxon>Vertebrata</taxon>
        <taxon>Euteleostomi</taxon>
        <taxon>Actinopterygii</taxon>
        <taxon>Neopterygii</taxon>
        <taxon>Teleostei</taxon>
        <taxon>Ostariophysi</taxon>
        <taxon>Cypriniformes</taxon>
        <taxon>Cyprinidae</taxon>
        <taxon>Labeoninae</taxon>
        <taxon>Labeonini</taxon>
        <taxon>Labeo</taxon>
    </lineage>
</organism>
<dbReference type="Gene3D" id="3.90.1750.10">
    <property type="entry name" value="Hect, E3 ligase catalytic domains"/>
    <property type="match status" value="1"/>
</dbReference>
<protein>
    <submittedName>
        <fullName evidence="6">G2/M phase-specific E3 ubiquitin-protein ligase</fullName>
    </submittedName>
</protein>
<dbReference type="PROSITE" id="PS50237">
    <property type="entry name" value="HECT"/>
    <property type="match status" value="1"/>
</dbReference>
<keyword evidence="1" id="KW-0808">Transferase</keyword>
<evidence type="ECO:0000313" key="7">
    <source>
        <dbReference type="Proteomes" id="UP000830375"/>
    </source>
</evidence>